<keyword evidence="3 5" id="KW-0238">DNA-binding</keyword>
<dbReference type="InterPro" id="IPR001789">
    <property type="entry name" value="Sig_transdc_resp-reg_receiver"/>
</dbReference>
<feature type="domain" description="OmpR/PhoB-type" evidence="7">
    <location>
        <begin position="127"/>
        <end position="226"/>
    </location>
</feature>
<evidence type="ECO:0000256" key="4">
    <source>
        <dbReference type="PROSITE-ProRule" id="PRU00169"/>
    </source>
</evidence>
<organism evidence="8 9">
    <name type="scientific">Vandammella animalimorsus</name>
    <dbReference type="NCBI Taxonomy" id="2029117"/>
    <lineage>
        <taxon>Bacteria</taxon>
        <taxon>Pseudomonadati</taxon>
        <taxon>Pseudomonadota</taxon>
        <taxon>Betaproteobacteria</taxon>
        <taxon>Burkholderiales</taxon>
        <taxon>Comamonadaceae</taxon>
        <taxon>Vandammella</taxon>
    </lineage>
</organism>
<feature type="modified residue" description="4-aspartylphosphate" evidence="4">
    <location>
        <position position="51"/>
    </location>
</feature>
<dbReference type="PROSITE" id="PS51755">
    <property type="entry name" value="OMPR_PHOB"/>
    <property type="match status" value="1"/>
</dbReference>
<keyword evidence="1 4" id="KW-0597">Phosphoprotein</keyword>
<evidence type="ECO:0000259" key="7">
    <source>
        <dbReference type="PROSITE" id="PS51755"/>
    </source>
</evidence>
<evidence type="ECO:0000313" key="8">
    <source>
        <dbReference type="EMBL" id="PAT34267.1"/>
    </source>
</evidence>
<dbReference type="PANTHER" id="PTHR48111:SF40">
    <property type="entry name" value="PHOSPHATE REGULON TRANSCRIPTIONAL REGULATORY PROTEIN PHOB"/>
    <property type="match status" value="1"/>
</dbReference>
<evidence type="ECO:0000256" key="3">
    <source>
        <dbReference type="ARBA" id="ARBA00023125"/>
    </source>
</evidence>
<evidence type="ECO:0000256" key="2">
    <source>
        <dbReference type="ARBA" id="ARBA00023012"/>
    </source>
</evidence>
<dbReference type="Pfam" id="PF00072">
    <property type="entry name" value="Response_reg"/>
    <property type="match status" value="1"/>
</dbReference>
<dbReference type="GO" id="GO:0006355">
    <property type="term" value="P:regulation of DNA-templated transcription"/>
    <property type="evidence" value="ECO:0007669"/>
    <property type="project" value="InterPro"/>
</dbReference>
<evidence type="ECO:0000256" key="1">
    <source>
        <dbReference type="ARBA" id="ARBA00022553"/>
    </source>
</evidence>
<proteinExistence type="predicted"/>
<keyword evidence="2" id="KW-0902">Two-component regulatory system</keyword>
<dbReference type="AlphaFoldDB" id="A0A2A2A926"/>
<sequence length="243" mass="27557">MRIGVLDDDPLVQEFMRAAIEQLGHSCYLYSDGTSLLIDLRTRTLDLLVVDWYLPDMEGPQVVQSVRQSIGSNMPILFVTRRGSEEDVVQGLSSGADDFMTKPVRMGELLARIQALLRRSYPESQMAHIVDFGVYRFDTEKRTLEVRGEPVDIKHREFNLALFMFQNCGRLLSRDHVREMVWGQLTPMPSRSLDTHISRLRNKLNLKPENGYVVTAVYGVGYRLEQVEADGQLAEPASLPGNA</sequence>
<dbReference type="CDD" id="cd00383">
    <property type="entry name" value="trans_reg_C"/>
    <property type="match status" value="1"/>
</dbReference>
<dbReference type="EMBL" id="NSJF01000004">
    <property type="protein sequence ID" value="PAT34267.1"/>
    <property type="molecule type" value="Genomic_DNA"/>
</dbReference>
<dbReference type="GO" id="GO:0000976">
    <property type="term" value="F:transcription cis-regulatory region binding"/>
    <property type="evidence" value="ECO:0007669"/>
    <property type="project" value="TreeGrafter"/>
</dbReference>
<dbReference type="InterPro" id="IPR039420">
    <property type="entry name" value="WalR-like"/>
</dbReference>
<dbReference type="Gene3D" id="3.40.50.2300">
    <property type="match status" value="1"/>
</dbReference>
<evidence type="ECO:0000259" key="6">
    <source>
        <dbReference type="PROSITE" id="PS50110"/>
    </source>
</evidence>
<dbReference type="GO" id="GO:0005829">
    <property type="term" value="C:cytosol"/>
    <property type="evidence" value="ECO:0007669"/>
    <property type="project" value="TreeGrafter"/>
</dbReference>
<dbReference type="GO" id="GO:0000156">
    <property type="term" value="F:phosphorelay response regulator activity"/>
    <property type="evidence" value="ECO:0007669"/>
    <property type="project" value="TreeGrafter"/>
</dbReference>
<reference evidence="8 9" key="1">
    <citation type="submission" date="2017-08" db="EMBL/GenBank/DDBJ databases">
        <title>WGS of Clinical strains of the CDC Group NO-1 linked to zoonotic infections in humans.</title>
        <authorList>
            <person name="Bernier A.-M."/>
            <person name="Bernard K."/>
        </authorList>
    </citation>
    <scope>NUCLEOTIDE SEQUENCE [LARGE SCALE GENOMIC DNA]</scope>
    <source>
        <strain evidence="8 9">NML03-0146</strain>
    </source>
</reference>
<dbReference type="Gene3D" id="6.10.250.690">
    <property type="match status" value="1"/>
</dbReference>
<comment type="caution">
    <text evidence="8">The sequence shown here is derived from an EMBL/GenBank/DDBJ whole genome shotgun (WGS) entry which is preliminary data.</text>
</comment>
<dbReference type="SMART" id="SM00448">
    <property type="entry name" value="REC"/>
    <property type="match status" value="1"/>
</dbReference>
<dbReference type="SMART" id="SM00862">
    <property type="entry name" value="Trans_reg_C"/>
    <property type="match status" value="1"/>
</dbReference>
<dbReference type="Proteomes" id="UP000217999">
    <property type="component" value="Unassembled WGS sequence"/>
</dbReference>
<dbReference type="InterPro" id="IPR011006">
    <property type="entry name" value="CheY-like_superfamily"/>
</dbReference>
<dbReference type="RefSeq" id="WP_095549955.1">
    <property type="nucleotide sequence ID" value="NZ_NSJF01000004.1"/>
</dbReference>
<dbReference type="Gene3D" id="1.10.10.10">
    <property type="entry name" value="Winged helix-like DNA-binding domain superfamily/Winged helix DNA-binding domain"/>
    <property type="match status" value="1"/>
</dbReference>
<protein>
    <submittedName>
        <fullName evidence="8">DNA-binding response regulator</fullName>
    </submittedName>
</protein>
<name>A0A2A2A926_9BURK</name>
<dbReference type="InterPro" id="IPR036388">
    <property type="entry name" value="WH-like_DNA-bd_sf"/>
</dbReference>
<dbReference type="Pfam" id="PF00486">
    <property type="entry name" value="Trans_reg_C"/>
    <property type="match status" value="1"/>
</dbReference>
<evidence type="ECO:0000256" key="5">
    <source>
        <dbReference type="PROSITE-ProRule" id="PRU01091"/>
    </source>
</evidence>
<feature type="DNA-binding region" description="OmpR/PhoB-type" evidence="5">
    <location>
        <begin position="127"/>
        <end position="226"/>
    </location>
</feature>
<feature type="domain" description="Response regulatory" evidence="6">
    <location>
        <begin position="2"/>
        <end position="117"/>
    </location>
</feature>
<dbReference type="SUPFAM" id="SSF52172">
    <property type="entry name" value="CheY-like"/>
    <property type="match status" value="1"/>
</dbReference>
<dbReference type="PROSITE" id="PS50110">
    <property type="entry name" value="RESPONSE_REGULATORY"/>
    <property type="match status" value="1"/>
</dbReference>
<dbReference type="PANTHER" id="PTHR48111">
    <property type="entry name" value="REGULATOR OF RPOS"/>
    <property type="match status" value="1"/>
</dbReference>
<accession>A0A2A2A926</accession>
<dbReference type="GO" id="GO:0032993">
    <property type="term" value="C:protein-DNA complex"/>
    <property type="evidence" value="ECO:0007669"/>
    <property type="project" value="TreeGrafter"/>
</dbReference>
<gene>
    <name evidence="8" type="ORF">CK620_08505</name>
</gene>
<evidence type="ECO:0000313" key="9">
    <source>
        <dbReference type="Proteomes" id="UP000217999"/>
    </source>
</evidence>
<dbReference type="InterPro" id="IPR001867">
    <property type="entry name" value="OmpR/PhoB-type_DNA-bd"/>
</dbReference>